<reference evidence="3" key="1">
    <citation type="submission" date="2017-12" db="EMBL/GenBank/DDBJ databases">
        <title>Genome sequencing and analysis.</title>
        <authorList>
            <person name="Huang Y.-T."/>
        </authorList>
    </citation>
    <scope>NUCLEOTIDE SEQUENCE</scope>
    <source>
        <strain evidence="3">VGH116</strain>
    </source>
</reference>
<feature type="domain" description="Peptidase M15C" evidence="2">
    <location>
        <begin position="200"/>
        <end position="283"/>
    </location>
</feature>
<dbReference type="Proteomes" id="UP000650477">
    <property type="component" value="Unassembled WGS sequence"/>
</dbReference>
<evidence type="ECO:0000313" key="3">
    <source>
        <dbReference type="EMBL" id="MBE8614275.1"/>
    </source>
</evidence>
<evidence type="ECO:0000256" key="1">
    <source>
        <dbReference type="SAM" id="Phobius"/>
    </source>
</evidence>
<dbReference type="AlphaFoldDB" id="A0A8I0U5N5"/>
<dbReference type="Pfam" id="PF13539">
    <property type="entry name" value="Peptidase_M15_4"/>
    <property type="match status" value="1"/>
</dbReference>
<keyword evidence="1" id="KW-0472">Membrane</keyword>
<dbReference type="InterPro" id="IPR039561">
    <property type="entry name" value="Peptidase_M15C"/>
</dbReference>
<keyword evidence="1" id="KW-0812">Transmembrane</keyword>
<comment type="caution">
    <text evidence="3">The sequence shown here is derived from an EMBL/GenBank/DDBJ whole genome shotgun (WGS) entry which is preliminary data.</text>
</comment>
<evidence type="ECO:0000259" key="2">
    <source>
        <dbReference type="Pfam" id="PF13539"/>
    </source>
</evidence>
<dbReference type="Gene3D" id="3.30.1380.10">
    <property type="match status" value="1"/>
</dbReference>
<feature type="transmembrane region" description="Helical" evidence="1">
    <location>
        <begin position="76"/>
        <end position="97"/>
    </location>
</feature>
<dbReference type="SUPFAM" id="SSF55166">
    <property type="entry name" value="Hedgehog/DD-peptidase"/>
    <property type="match status" value="1"/>
</dbReference>
<keyword evidence="1" id="KW-1133">Transmembrane helix</keyword>
<proteinExistence type="predicted"/>
<protein>
    <recommendedName>
        <fullName evidence="2">Peptidase M15C domain-containing protein</fullName>
    </recommendedName>
</protein>
<sequence>MRFQKKSAGFRIKKPDTHDANVWLFTEKRCDFLRQTIILGKILIIKAKSGNFFTSVPLTGYHHPSRCLMTEYMMKLTAFLLPVSLLCSALPAAQAAITPLSPDTCRAMTALGIITPENPVPCERLVNVDVRFITFEGETRTGTITVADIIAPETEALFDELYRQKFPLHSVLPIETFGGDDEASMAANNTSAFNGRRQASQKAWSKHAYGMAIDINPQQNPYRFRDKNGRVTISPPQSATALTNRENIRHGKIETVLPLVFSHGFLRWGGEWKNPVDYQHAEIGSFTFINHLLSLPLPEAQAQYSAYATRYRDCFSKSKTPDEQLRARQCAKKVLR</sequence>
<evidence type="ECO:0000313" key="4">
    <source>
        <dbReference type="Proteomes" id="UP000650477"/>
    </source>
</evidence>
<dbReference type="GO" id="GO:0008233">
    <property type="term" value="F:peptidase activity"/>
    <property type="evidence" value="ECO:0007669"/>
    <property type="project" value="InterPro"/>
</dbReference>
<accession>A0A8I0U5N5</accession>
<gene>
    <name evidence="3" type="ORF">CYG68_18045</name>
</gene>
<dbReference type="EMBL" id="PKLF01000021">
    <property type="protein sequence ID" value="MBE8614275.1"/>
    <property type="molecule type" value="Genomic_DNA"/>
</dbReference>
<name>A0A8I0U5N5_MORMO</name>
<dbReference type="InterPro" id="IPR009045">
    <property type="entry name" value="Zn_M74/Hedgehog-like"/>
</dbReference>
<organism evidence="3 4">
    <name type="scientific">Morganella morganii</name>
    <name type="common">Proteus morganii</name>
    <dbReference type="NCBI Taxonomy" id="582"/>
    <lineage>
        <taxon>Bacteria</taxon>
        <taxon>Pseudomonadati</taxon>
        <taxon>Pseudomonadota</taxon>
        <taxon>Gammaproteobacteria</taxon>
        <taxon>Enterobacterales</taxon>
        <taxon>Morganellaceae</taxon>
        <taxon>Morganella</taxon>
    </lineage>
</organism>